<dbReference type="InterPro" id="IPR039794">
    <property type="entry name" value="Gtb1-like"/>
</dbReference>
<proteinExistence type="predicted"/>
<dbReference type="PANTHER" id="PTHR12630">
    <property type="entry name" value="N-LINKED OLIGOSACCHARIDE PROCESSING"/>
    <property type="match status" value="1"/>
</dbReference>
<keyword evidence="2" id="KW-1015">Disulfide bond</keyword>
<comment type="caution">
    <text evidence="6">The sequence shown here is derived from an EMBL/GenBank/DDBJ whole genome shotgun (WGS) entry which is preliminary data.</text>
</comment>
<dbReference type="Gene3D" id="2.70.130.10">
    <property type="entry name" value="Mannose-6-phosphate receptor binding domain"/>
    <property type="match status" value="1"/>
</dbReference>
<dbReference type="GO" id="GO:0016740">
    <property type="term" value="F:transferase activity"/>
    <property type="evidence" value="ECO:0007669"/>
    <property type="project" value="UniProtKB-KW"/>
</dbReference>
<dbReference type="AlphaFoldDB" id="A0A443SQJ4"/>
<protein>
    <submittedName>
        <fullName evidence="6">N-acetylglucosamine-1-phosphotransferase subunit gamma-like protein</fullName>
    </submittedName>
</protein>
<feature type="domain" description="MRH" evidence="5">
    <location>
        <begin position="66"/>
        <end position="169"/>
    </location>
</feature>
<accession>A0A443SQJ4</accession>
<dbReference type="PROSITE" id="PS51912">
    <property type="entry name" value="DMAP1_BIND"/>
    <property type="match status" value="1"/>
</dbReference>
<evidence type="ECO:0000256" key="3">
    <source>
        <dbReference type="SAM" id="SignalP"/>
    </source>
</evidence>
<keyword evidence="6" id="KW-0808">Transferase</keyword>
<name>A0A443SQJ4_9ACAR</name>
<dbReference type="Pfam" id="PF13015">
    <property type="entry name" value="PRKCSH_1"/>
    <property type="match status" value="1"/>
</dbReference>
<evidence type="ECO:0000259" key="5">
    <source>
        <dbReference type="PROSITE" id="PS51914"/>
    </source>
</evidence>
<dbReference type="VEuPathDB" id="VectorBase:LDEU002241"/>
<dbReference type="InterPro" id="IPR044865">
    <property type="entry name" value="MRH_dom"/>
</dbReference>
<evidence type="ECO:0000313" key="7">
    <source>
        <dbReference type="Proteomes" id="UP000288716"/>
    </source>
</evidence>
<dbReference type="InterPro" id="IPR036607">
    <property type="entry name" value="PRKCSH"/>
</dbReference>
<evidence type="ECO:0000256" key="2">
    <source>
        <dbReference type="ARBA" id="ARBA00023157"/>
    </source>
</evidence>
<organism evidence="6 7">
    <name type="scientific">Leptotrombidium deliense</name>
    <dbReference type="NCBI Taxonomy" id="299467"/>
    <lineage>
        <taxon>Eukaryota</taxon>
        <taxon>Metazoa</taxon>
        <taxon>Ecdysozoa</taxon>
        <taxon>Arthropoda</taxon>
        <taxon>Chelicerata</taxon>
        <taxon>Arachnida</taxon>
        <taxon>Acari</taxon>
        <taxon>Acariformes</taxon>
        <taxon>Trombidiformes</taxon>
        <taxon>Prostigmata</taxon>
        <taxon>Anystina</taxon>
        <taxon>Parasitengona</taxon>
        <taxon>Trombiculoidea</taxon>
        <taxon>Trombiculidae</taxon>
        <taxon>Leptotrombidium</taxon>
    </lineage>
</organism>
<feature type="domain" description="DMAP1-binding" evidence="4">
    <location>
        <begin position="174"/>
        <end position="266"/>
    </location>
</feature>
<dbReference type="PROSITE" id="PS51914">
    <property type="entry name" value="MRH"/>
    <property type="match status" value="1"/>
</dbReference>
<dbReference type="InterPro" id="IPR010506">
    <property type="entry name" value="DMAP1-bd"/>
</dbReference>
<dbReference type="EMBL" id="NCKV01000766">
    <property type="protein sequence ID" value="RWS29798.1"/>
    <property type="molecule type" value="Genomic_DNA"/>
</dbReference>
<evidence type="ECO:0000256" key="1">
    <source>
        <dbReference type="ARBA" id="ARBA00022729"/>
    </source>
</evidence>
<evidence type="ECO:0000259" key="4">
    <source>
        <dbReference type="PROSITE" id="PS51912"/>
    </source>
</evidence>
<dbReference type="Proteomes" id="UP000288716">
    <property type="component" value="Unassembled WGS sequence"/>
</dbReference>
<gene>
    <name evidence="6" type="ORF">B4U80_11649</name>
</gene>
<feature type="signal peptide" evidence="3">
    <location>
        <begin position="1"/>
        <end position="17"/>
    </location>
</feature>
<keyword evidence="1 3" id="KW-0732">Signal</keyword>
<reference evidence="6 7" key="1">
    <citation type="journal article" date="2018" name="Gigascience">
        <title>Genomes of trombidid mites reveal novel predicted allergens and laterally-transferred genes associated with secondary metabolism.</title>
        <authorList>
            <person name="Dong X."/>
            <person name="Chaisiri K."/>
            <person name="Xia D."/>
            <person name="Armstrong S.D."/>
            <person name="Fang Y."/>
            <person name="Donnelly M.J."/>
            <person name="Kadowaki T."/>
            <person name="McGarry J.W."/>
            <person name="Darby A.C."/>
            <person name="Makepeace B.L."/>
        </authorList>
    </citation>
    <scope>NUCLEOTIDE SEQUENCE [LARGE SCALE GENOMIC DNA]</scope>
    <source>
        <strain evidence="6">UoL-UT</strain>
    </source>
</reference>
<dbReference type="GO" id="GO:0005794">
    <property type="term" value="C:Golgi apparatus"/>
    <property type="evidence" value="ECO:0007669"/>
    <property type="project" value="TreeGrafter"/>
</dbReference>
<keyword evidence="7" id="KW-1185">Reference proteome</keyword>
<dbReference type="SUPFAM" id="SSF50911">
    <property type="entry name" value="Mannose 6-phosphate receptor domain"/>
    <property type="match status" value="1"/>
</dbReference>
<sequence>MVCYVWLAINFVQVLDAKLSNPVPITVVRDTTYYGRDVRLENSVNLFAKRKAANVTGLTELSPLLGKCYSLESGKYRYEFCPFQNATQHEIVVNWRSFHAIIGIWSGYWVIDNNTFVAMLYTSGDNCGTKERSVKATIVCGENEALMNVTEFASCEYEFIFSTRYVCHPQSFLVYPRLADHLQRKWDLIETKHSIDLLTQKGYDKELNDLFVEAGLYEKPVVNENRTERSFNDVSQCVEAYKKLENELQKCNANSRQNLLNGRWNN</sequence>
<dbReference type="STRING" id="299467.A0A443SQJ4"/>
<dbReference type="PANTHER" id="PTHR12630:SF6">
    <property type="entry name" value="N-ACETYLGLUCOSAMINE-1-PHOSPHOTRANSFERASE SUBUNIT GAMMA"/>
    <property type="match status" value="1"/>
</dbReference>
<dbReference type="InterPro" id="IPR009011">
    <property type="entry name" value="Man6P_isomerase_rcpt-bd_dom_sf"/>
</dbReference>
<feature type="chain" id="PRO_5019490475" evidence="3">
    <location>
        <begin position="18"/>
        <end position="266"/>
    </location>
</feature>
<evidence type="ECO:0000313" key="6">
    <source>
        <dbReference type="EMBL" id="RWS29798.1"/>
    </source>
</evidence>
<dbReference type="OrthoDB" id="28322at2759"/>